<name>A0A562VJG8_9BACT</name>
<feature type="signal peptide" evidence="1">
    <location>
        <begin position="1"/>
        <end position="15"/>
    </location>
</feature>
<keyword evidence="1" id="KW-0732">Signal</keyword>
<evidence type="ECO:0000313" key="3">
    <source>
        <dbReference type="Proteomes" id="UP000319449"/>
    </source>
</evidence>
<dbReference type="OrthoDB" id="5397398at2"/>
<sequence length="145" mass="16253">MIIAFVFGMLSTAMAAGLFAGYAETRWGADLHAVMKNYPKGEIAKLGNQLLYKQTAPNKEMKQRTFAFRDNRLSAVSVTFNPNYVKKAGIENLLKKHKKSYGAGALDNSSAPHMVSYRWEDASTKITFAYAPKRADMTVLMYEKK</sequence>
<reference evidence="2 3" key="1">
    <citation type="submission" date="2019-07" db="EMBL/GenBank/DDBJ databases">
        <title>Genomic Encyclopedia of Archaeal and Bacterial Type Strains, Phase II (KMG-II): from individual species to whole genera.</title>
        <authorList>
            <person name="Goeker M."/>
        </authorList>
    </citation>
    <scope>NUCLEOTIDE SEQUENCE [LARGE SCALE GENOMIC DNA]</scope>
    <source>
        <strain evidence="2 3">ATCC BAA-1139</strain>
    </source>
</reference>
<comment type="caution">
    <text evidence="2">The sequence shown here is derived from an EMBL/GenBank/DDBJ whole genome shotgun (WGS) entry which is preliminary data.</text>
</comment>
<protein>
    <submittedName>
        <fullName evidence="2">Uncharacterized protein</fullName>
    </submittedName>
</protein>
<dbReference type="RefSeq" id="WP_145023860.1">
    <property type="nucleotide sequence ID" value="NZ_VLLN01000018.1"/>
</dbReference>
<feature type="chain" id="PRO_5022077828" evidence="1">
    <location>
        <begin position="16"/>
        <end position="145"/>
    </location>
</feature>
<dbReference type="Proteomes" id="UP000319449">
    <property type="component" value="Unassembled WGS sequence"/>
</dbReference>
<evidence type="ECO:0000256" key="1">
    <source>
        <dbReference type="SAM" id="SignalP"/>
    </source>
</evidence>
<gene>
    <name evidence="2" type="ORF">JN12_02830</name>
</gene>
<organism evidence="2 3">
    <name type="scientific">Geobacter argillaceus</name>
    <dbReference type="NCBI Taxonomy" id="345631"/>
    <lineage>
        <taxon>Bacteria</taxon>
        <taxon>Pseudomonadati</taxon>
        <taxon>Thermodesulfobacteriota</taxon>
        <taxon>Desulfuromonadia</taxon>
        <taxon>Geobacterales</taxon>
        <taxon>Geobacteraceae</taxon>
        <taxon>Geobacter</taxon>
    </lineage>
</organism>
<proteinExistence type="predicted"/>
<evidence type="ECO:0000313" key="2">
    <source>
        <dbReference type="EMBL" id="TWJ18069.1"/>
    </source>
</evidence>
<dbReference type="AlphaFoldDB" id="A0A562VJG8"/>
<keyword evidence="3" id="KW-1185">Reference proteome</keyword>
<dbReference type="EMBL" id="VLLN01000018">
    <property type="protein sequence ID" value="TWJ18069.1"/>
    <property type="molecule type" value="Genomic_DNA"/>
</dbReference>
<accession>A0A562VJG8</accession>